<evidence type="ECO:0000313" key="8">
    <source>
        <dbReference type="Proteomes" id="UP001199206"/>
    </source>
</evidence>
<keyword evidence="3 5" id="KW-0347">Helicase</keyword>
<dbReference type="RefSeq" id="WP_228325820.1">
    <property type="nucleotide sequence ID" value="NZ_CAWLZN010000001.1"/>
</dbReference>
<protein>
    <submittedName>
        <fullName evidence="7">UvrD-helicase domain-containing protein</fullName>
    </submittedName>
</protein>
<evidence type="ECO:0000313" key="7">
    <source>
        <dbReference type="EMBL" id="MCC4622425.1"/>
    </source>
</evidence>
<dbReference type="Proteomes" id="UP001199206">
    <property type="component" value="Unassembled WGS sequence"/>
</dbReference>
<evidence type="ECO:0000256" key="1">
    <source>
        <dbReference type="ARBA" id="ARBA00022741"/>
    </source>
</evidence>
<feature type="binding site" evidence="5">
    <location>
        <begin position="127"/>
        <end position="134"/>
    </location>
    <ligand>
        <name>ATP</name>
        <dbReference type="ChEBI" id="CHEBI:30616"/>
    </ligand>
</feature>
<name>A0ABS8HMR6_9XANT</name>
<organism evidence="7 8">
    <name type="scientific">Xanthomonas cassavae CFBP 4642</name>
    <dbReference type="NCBI Taxonomy" id="1219375"/>
    <lineage>
        <taxon>Bacteria</taxon>
        <taxon>Pseudomonadati</taxon>
        <taxon>Pseudomonadota</taxon>
        <taxon>Gammaproteobacteria</taxon>
        <taxon>Lysobacterales</taxon>
        <taxon>Lysobacteraceae</taxon>
        <taxon>Xanthomonas</taxon>
    </lineage>
</organism>
<keyword evidence="1 5" id="KW-0547">Nucleotide-binding</keyword>
<dbReference type="PANTHER" id="PTHR11070">
    <property type="entry name" value="UVRD / RECB / PCRA DNA HELICASE FAMILY MEMBER"/>
    <property type="match status" value="1"/>
</dbReference>
<evidence type="ECO:0000259" key="6">
    <source>
        <dbReference type="PROSITE" id="PS51198"/>
    </source>
</evidence>
<sequence length="765" mass="85613">MLSKIWDKVRWGFTEILAWCIATHIERIQKDAHRKGGKEGFDQGKAVGQSEGFAEGRLIYEVVEAAPLQVKAIDEGLYGPSRLGDVSTASLMKSDVEQKVAGGLIKAPTDEQWEMILTDHPATCVSAGAGSGKSTTLVLRIVYMLEYLNIPDHEITVISFTKDSCVELRRKLIEVLSLWRHGIAPPAWESWAKEKVRTFHSVLYRQASCALPGRKFFENLKNSTADRFVEDSDNGDVDNPASVSKLNEAQVELIAEAYRKLFFTDVVFRQAVTEIFKAEIFSGPNSQSDKEIKKTSIFHSGRRDKQVVELCNKSWEAHGWPFDGVVDVDSVELAIVEGQHKFYANGVHEHTRTPIVLGFSPNLSEAEKDAKLGGNDGLKFSVCLGLRIQILTRYAGRDYIYIKNESDLANYKRWNDWIASSANGQSTSIAPIFDVKLDGEMKSTLIYEALFVQGSFIETLGWEVGALLEKIPAPQCVDKTVYFCRALGRFWPHLNKFLGEKGVHTYNRAFLALTHAAGSTSLLNQSSQSMRHLLVDEFQDISPLIVNWLKVAQKGLLTGDQTRGVSIMAIGDDWQSIYGWRGSAPQLFIDFGRYFPVHADLGSVRQLLFKNNFRSVEPIVQDAERLLSRVKKKVSKTSVAVIKTHHDDHGVKLITYGDQKKKIDDNESVKILVPFIENQYKSAKSRINASNELVIVMTRRRGIRNILSAEFPEKNYAGLRVCTYHQAKGLEADVAILIEDCVPGDSHPLRNMIYAASGSTSPHPE</sequence>
<evidence type="ECO:0000256" key="3">
    <source>
        <dbReference type="ARBA" id="ARBA00022806"/>
    </source>
</evidence>
<dbReference type="Gene3D" id="3.40.50.300">
    <property type="entry name" value="P-loop containing nucleotide triphosphate hydrolases"/>
    <property type="match status" value="3"/>
</dbReference>
<evidence type="ECO:0000256" key="5">
    <source>
        <dbReference type="PROSITE-ProRule" id="PRU00560"/>
    </source>
</evidence>
<dbReference type="Pfam" id="PF00580">
    <property type="entry name" value="UvrD-helicase"/>
    <property type="match status" value="2"/>
</dbReference>
<comment type="caution">
    <text evidence="7">The sequence shown here is derived from an EMBL/GenBank/DDBJ whole genome shotgun (WGS) entry which is preliminary data.</text>
</comment>
<reference evidence="7 8" key="1">
    <citation type="submission" date="2021-10" db="EMBL/GenBank/DDBJ databases">
        <title>Genome sequencing of Xanthomonas strains from NCPPB.</title>
        <authorList>
            <person name="Hussein R."/>
            <person name="Harrison J."/>
            <person name="Studholme D.J."/>
            <person name="Vicente J."/>
            <person name="Grant M."/>
        </authorList>
    </citation>
    <scope>NUCLEOTIDE SEQUENCE [LARGE SCALE GENOMIC DNA]</scope>
    <source>
        <strain evidence="7 8">NCPPB 101</strain>
    </source>
</reference>
<dbReference type="PROSITE" id="PS51198">
    <property type="entry name" value="UVRD_HELICASE_ATP_BIND"/>
    <property type="match status" value="1"/>
</dbReference>
<proteinExistence type="predicted"/>
<keyword evidence="4 5" id="KW-0067">ATP-binding</keyword>
<evidence type="ECO:0000256" key="4">
    <source>
        <dbReference type="ARBA" id="ARBA00022840"/>
    </source>
</evidence>
<dbReference type="InterPro" id="IPR027417">
    <property type="entry name" value="P-loop_NTPase"/>
</dbReference>
<dbReference type="EMBL" id="JAJGQJ010000092">
    <property type="protein sequence ID" value="MCC4622425.1"/>
    <property type="molecule type" value="Genomic_DNA"/>
</dbReference>
<gene>
    <name evidence="7" type="ORF">LL965_21060</name>
</gene>
<dbReference type="SUPFAM" id="SSF52540">
    <property type="entry name" value="P-loop containing nucleoside triphosphate hydrolases"/>
    <property type="match status" value="1"/>
</dbReference>
<keyword evidence="2 5" id="KW-0378">Hydrolase</keyword>
<feature type="domain" description="UvrD-like helicase ATP-binding" evidence="6">
    <location>
        <begin position="106"/>
        <end position="616"/>
    </location>
</feature>
<accession>A0ABS8HMR6</accession>
<evidence type="ECO:0000256" key="2">
    <source>
        <dbReference type="ARBA" id="ARBA00022801"/>
    </source>
</evidence>
<dbReference type="PANTHER" id="PTHR11070:SF63">
    <property type="entry name" value="DNA HELICASE IV"/>
    <property type="match status" value="1"/>
</dbReference>
<dbReference type="InterPro" id="IPR014016">
    <property type="entry name" value="UvrD-like_ATP-bd"/>
</dbReference>
<dbReference type="InterPro" id="IPR000212">
    <property type="entry name" value="DNA_helicase_UvrD/REP"/>
</dbReference>
<keyword evidence="8" id="KW-1185">Reference proteome</keyword>